<keyword evidence="5 11" id="KW-0418">Kinase</keyword>
<keyword evidence="2" id="KW-0723">Serine/threonine-protein kinase</keyword>
<dbReference type="SMART" id="SM00220">
    <property type="entry name" value="S_TKc"/>
    <property type="match status" value="1"/>
</dbReference>
<evidence type="ECO:0000256" key="9">
    <source>
        <dbReference type="SAM" id="Phobius"/>
    </source>
</evidence>
<protein>
    <recommendedName>
        <fullName evidence="1">non-specific serine/threonine protein kinase</fullName>
        <ecNumber evidence="1">2.7.11.1</ecNumber>
    </recommendedName>
</protein>
<evidence type="ECO:0000256" key="1">
    <source>
        <dbReference type="ARBA" id="ARBA00012513"/>
    </source>
</evidence>
<dbReference type="Pfam" id="PF00069">
    <property type="entry name" value="Pkinase"/>
    <property type="match status" value="1"/>
</dbReference>
<keyword evidence="9" id="KW-1133">Transmembrane helix</keyword>
<feature type="compositionally biased region" description="Pro residues" evidence="8">
    <location>
        <begin position="348"/>
        <end position="366"/>
    </location>
</feature>
<dbReference type="PANTHER" id="PTHR43289:SF6">
    <property type="entry name" value="SERINE_THREONINE-PROTEIN KINASE NEKL-3"/>
    <property type="match status" value="1"/>
</dbReference>
<keyword evidence="3" id="KW-0808">Transferase</keyword>
<name>A0ABX1H2L3_9ACTN</name>
<evidence type="ECO:0000313" key="12">
    <source>
        <dbReference type="Proteomes" id="UP000772196"/>
    </source>
</evidence>
<sequence length="456" mass="47617">MEAIGRYRVRRRIGAGAFSTVWQASDDELAVPVAIKIIAENWLDHADVCGRFLDEARLLRRITDPRVIGVYDIGRLPDGRAYFVMDYADRGTVQDLCARPLPPAEALRLGAEIAEAVEVLHQHGVIHRDLKPANLLLASGLAGAPRVVLADLGMAKRLAEASGLTMAVGTPGYMAPEQAHGRLPLDQRVDVYGIAAVVHVLLTGRRPFEDETSIADVAVRPADRTPAPLAPELGLPPTLDAFLHSALSAAPDHRPPTAAALAAQLRGLAAELEDTQRLRRPFGARGEGGEEGAESGADGTGSGAGGLPAAGLPVAGVPAAGLPVAGRWAPFATEVRETPSATEAAPTAPTPSTPSTPRTQPTPPAEAEPALEPQLEREPALAVRPEPTSAVRPEPTSAVRPEPTSAVRPEPAREPAPAVHPRQARLPAWGLALASLGLAAVLAVATWLALSLVLGS</sequence>
<dbReference type="EC" id="2.7.11.1" evidence="1"/>
<dbReference type="InterPro" id="IPR008271">
    <property type="entry name" value="Ser/Thr_kinase_AS"/>
</dbReference>
<evidence type="ECO:0000256" key="8">
    <source>
        <dbReference type="SAM" id="MobiDB-lite"/>
    </source>
</evidence>
<dbReference type="InterPro" id="IPR017441">
    <property type="entry name" value="Protein_kinase_ATP_BS"/>
</dbReference>
<dbReference type="PROSITE" id="PS00108">
    <property type="entry name" value="PROTEIN_KINASE_ST"/>
    <property type="match status" value="1"/>
</dbReference>
<keyword evidence="9" id="KW-0472">Membrane</keyword>
<dbReference type="Gene3D" id="3.30.200.20">
    <property type="entry name" value="Phosphorylase Kinase, domain 1"/>
    <property type="match status" value="1"/>
</dbReference>
<dbReference type="InterPro" id="IPR000719">
    <property type="entry name" value="Prot_kinase_dom"/>
</dbReference>
<dbReference type="InterPro" id="IPR011009">
    <property type="entry name" value="Kinase-like_dom_sf"/>
</dbReference>
<evidence type="ECO:0000256" key="4">
    <source>
        <dbReference type="ARBA" id="ARBA00022741"/>
    </source>
</evidence>
<feature type="domain" description="Protein kinase" evidence="10">
    <location>
        <begin position="7"/>
        <end position="268"/>
    </location>
</feature>
<feature type="region of interest" description="Disordered" evidence="8">
    <location>
        <begin position="335"/>
        <end position="420"/>
    </location>
</feature>
<feature type="compositionally biased region" description="Low complexity" evidence="8">
    <location>
        <begin position="338"/>
        <end position="347"/>
    </location>
</feature>
<proteinExistence type="predicted"/>
<evidence type="ECO:0000259" key="10">
    <source>
        <dbReference type="PROSITE" id="PS50011"/>
    </source>
</evidence>
<feature type="transmembrane region" description="Helical" evidence="9">
    <location>
        <begin position="429"/>
        <end position="454"/>
    </location>
</feature>
<dbReference type="PROSITE" id="PS50011">
    <property type="entry name" value="PROTEIN_KINASE_DOM"/>
    <property type="match status" value="1"/>
</dbReference>
<dbReference type="RefSeq" id="WP_168539811.1">
    <property type="nucleotide sequence ID" value="NZ_JAAWWP010000008.1"/>
</dbReference>
<organism evidence="11 12">
    <name type="scientific">Streptomyces physcomitrii</name>
    <dbReference type="NCBI Taxonomy" id="2724184"/>
    <lineage>
        <taxon>Bacteria</taxon>
        <taxon>Bacillati</taxon>
        <taxon>Actinomycetota</taxon>
        <taxon>Actinomycetes</taxon>
        <taxon>Kitasatosporales</taxon>
        <taxon>Streptomycetaceae</taxon>
        <taxon>Streptomyces</taxon>
    </lineage>
</organism>
<dbReference type="PANTHER" id="PTHR43289">
    <property type="entry name" value="MITOGEN-ACTIVATED PROTEIN KINASE KINASE KINASE 20-RELATED"/>
    <property type="match status" value="1"/>
</dbReference>
<gene>
    <name evidence="11" type="ORF">HFV08_15415</name>
</gene>
<keyword evidence="6 7" id="KW-0067">ATP-binding</keyword>
<feature type="region of interest" description="Disordered" evidence="8">
    <location>
        <begin position="272"/>
        <end position="305"/>
    </location>
</feature>
<comment type="caution">
    <text evidence="11">The sequence shown here is derived from an EMBL/GenBank/DDBJ whole genome shotgun (WGS) entry which is preliminary data.</text>
</comment>
<evidence type="ECO:0000256" key="7">
    <source>
        <dbReference type="PROSITE-ProRule" id="PRU10141"/>
    </source>
</evidence>
<dbReference type="PROSITE" id="PS00107">
    <property type="entry name" value="PROTEIN_KINASE_ATP"/>
    <property type="match status" value="1"/>
</dbReference>
<dbReference type="GO" id="GO:0016301">
    <property type="term" value="F:kinase activity"/>
    <property type="evidence" value="ECO:0007669"/>
    <property type="project" value="UniProtKB-KW"/>
</dbReference>
<dbReference type="SUPFAM" id="SSF56112">
    <property type="entry name" value="Protein kinase-like (PK-like)"/>
    <property type="match status" value="1"/>
</dbReference>
<keyword evidence="4 7" id="KW-0547">Nucleotide-binding</keyword>
<evidence type="ECO:0000256" key="2">
    <source>
        <dbReference type="ARBA" id="ARBA00022527"/>
    </source>
</evidence>
<keyword evidence="9" id="KW-0812">Transmembrane</keyword>
<accession>A0ABX1H2L3</accession>
<feature type="binding site" evidence="7">
    <location>
        <position position="36"/>
    </location>
    <ligand>
        <name>ATP</name>
        <dbReference type="ChEBI" id="CHEBI:30616"/>
    </ligand>
</feature>
<dbReference type="CDD" id="cd14014">
    <property type="entry name" value="STKc_PknB_like"/>
    <property type="match status" value="1"/>
</dbReference>
<keyword evidence="12" id="KW-1185">Reference proteome</keyword>
<reference evidence="11 12" key="1">
    <citation type="submission" date="2020-04" db="EMBL/GenBank/DDBJ databases">
        <title>Phylogenetic Diversity and Antibacterial Activity against Ralstonia solanacearum of Endophytic Actinomycete Isolated from Moss.</title>
        <authorList>
            <person name="Zhuang X."/>
        </authorList>
    </citation>
    <scope>NUCLEOTIDE SEQUENCE [LARGE SCALE GENOMIC DNA]</scope>
    <source>
        <strain evidence="11 12">LD120</strain>
    </source>
</reference>
<dbReference type="Proteomes" id="UP000772196">
    <property type="component" value="Unassembled WGS sequence"/>
</dbReference>
<dbReference type="EMBL" id="JAAWWP010000008">
    <property type="protein sequence ID" value="NKI42596.1"/>
    <property type="molecule type" value="Genomic_DNA"/>
</dbReference>
<dbReference type="Gene3D" id="1.10.510.10">
    <property type="entry name" value="Transferase(Phosphotransferase) domain 1"/>
    <property type="match status" value="1"/>
</dbReference>
<evidence type="ECO:0000256" key="5">
    <source>
        <dbReference type="ARBA" id="ARBA00022777"/>
    </source>
</evidence>
<evidence type="ECO:0000313" key="11">
    <source>
        <dbReference type="EMBL" id="NKI42596.1"/>
    </source>
</evidence>
<evidence type="ECO:0000256" key="6">
    <source>
        <dbReference type="ARBA" id="ARBA00022840"/>
    </source>
</evidence>
<evidence type="ECO:0000256" key="3">
    <source>
        <dbReference type="ARBA" id="ARBA00022679"/>
    </source>
</evidence>